<comment type="caution">
    <text evidence="2">The sequence shown here is derived from an EMBL/GenBank/DDBJ whole genome shotgun (WGS) entry which is preliminary data.</text>
</comment>
<gene>
    <name evidence="2" type="ORF">CSC78_09370</name>
</gene>
<feature type="domain" description="TniQ" evidence="1">
    <location>
        <begin position="118"/>
        <end position="163"/>
    </location>
</feature>
<protein>
    <recommendedName>
        <fullName evidence="1">TniQ domain-containing protein</fullName>
    </recommendedName>
</protein>
<dbReference type="Pfam" id="PF06527">
    <property type="entry name" value="TniQ"/>
    <property type="match status" value="1"/>
</dbReference>
<evidence type="ECO:0000313" key="3">
    <source>
        <dbReference type="Proteomes" id="UP000781710"/>
    </source>
</evidence>
<evidence type="ECO:0000259" key="1">
    <source>
        <dbReference type="Pfam" id="PF06527"/>
    </source>
</evidence>
<sequence length="466" mass="52472">MLPRRLLFMTTTEYLPISPLGQGTVEIEAFGSLFCRMAVSHSVTIHALSKHLRSWWLRQNPGVFELSIGGINGKNPMFCGTGLIVQSFVDLLSEAVGCPTLKRTTFLALTPVLSLQGHGIVREGRAWCPACLEEAISSQNQFYDRLIWAIPVIKRCTIHRISLQTLCPRCGSRQARYHHLGQMALCFRCKGSLRQASSGWQTALDTTMYEKECFELVEAISTGNLETVVPDAYSMLLKEGIKSRPEIYDAFGRKSHISMAVTRITLRTSGRPHLRTLMKRCVLLGVSPVDLIRDPIGTFNSVDLLDLAAATVPEDRKPKRPEHLTKIAEKWLKAELEKTDFDSMVSLAFIAKQLGVSKGFLRYRLRELCARYARHRKQYGYLKHVERIRLAADYLLNGPVLSYPSAEYPSHDHLVAAAVSETGVGVRVARLAVEAALKKVTSDWNYRRYREANRLFRVPRPTIAAE</sequence>
<accession>A0ABQ6ZH62</accession>
<dbReference type="EMBL" id="PDWW01000011">
    <property type="protein sequence ID" value="KAF1725197.1"/>
    <property type="molecule type" value="Genomic_DNA"/>
</dbReference>
<dbReference type="Proteomes" id="UP000781710">
    <property type="component" value="Unassembled WGS sequence"/>
</dbReference>
<name>A0ABQ6ZH62_9GAMM</name>
<proteinExistence type="predicted"/>
<organism evidence="2 3">
    <name type="scientific">Pseudoxanthomonas japonensis</name>
    <dbReference type="NCBI Taxonomy" id="69284"/>
    <lineage>
        <taxon>Bacteria</taxon>
        <taxon>Pseudomonadati</taxon>
        <taxon>Pseudomonadota</taxon>
        <taxon>Gammaproteobacteria</taxon>
        <taxon>Lysobacterales</taxon>
        <taxon>Lysobacteraceae</taxon>
        <taxon>Pseudoxanthomonas</taxon>
    </lineage>
</organism>
<keyword evidence="3" id="KW-1185">Reference proteome</keyword>
<reference evidence="2 3" key="1">
    <citation type="submission" date="2017-10" db="EMBL/GenBank/DDBJ databases">
        <title>Whole genome sequencing of members of genus Pseudoxanthomonas.</title>
        <authorList>
            <person name="Kumar S."/>
            <person name="Bansal K."/>
            <person name="Kaur A."/>
            <person name="Patil P."/>
            <person name="Sharma S."/>
            <person name="Patil P.B."/>
        </authorList>
    </citation>
    <scope>NUCLEOTIDE SEQUENCE [LARGE SCALE GENOMIC DNA]</scope>
    <source>
        <strain evidence="2 3">DSM 17109</strain>
    </source>
</reference>
<dbReference type="InterPro" id="IPR009492">
    <property type="entry name" value="TniQ"/>
</dbReference>
<evidence type="ECO:0000313" key="2">
    <source>
        <dbReference type="EMBL" id="KAF1725197.1"/>
    </source>
</evidence>